<organism evidence="2 3">
    <name type="scientific">Pocillopora meandrina</name>
    <dbReference type="NCBI Taxonomy" id="46732"/>
    <lineage>
        <taxon>Eukaryota</taxon>
        <taxon>Metazoa</taxon>
        <taxon>Cnidaria</taxon>
        <taxon>Anthozoa</taxon>
        <taxon>Hexacorallia</taxon>
        <taxon>Scleractinia</taxon>
        <taxon>Astrocoeniina</taxon>
        <taxon>Pocilloporidae</taxon>
        <taxon>Pocillopora</taxon>
    </lineage>
</organism>
<dbReference type="Proteomes" id="UP001159428">
    <property type="component" value="Unassembled WGS sequence"/>
</dbReference>
<dbReference type="EMBL" id="CALNXJ010000004">
    <property type="protein sequence ID" value="CAH3038288.1"/>
    <property type="molecule type" value="Genomic_DNA"/>
</dbReference>
<dbReference type="InterPro" id="IPR018376">
    <property type="entry name" value="Enoyl-CoA_hyd/isom_CS"/>
</dbReference>
<dbReference type="InterPro" id="IPR001753">
    <property type="entry name" value="Enoyl-CoA_hydra/iso"/>
</dbReference>
<dbReference type="Gene3D" id="3.90.226.10">
    <property type="entry name" value="2-enoyl-CoA Hydratase, Chain A, domain 1"/>
    <property type="match status" value="1"/>
</dbReference>
<dbReference type="PROSITE" id="PS00166">
    <property type="entry name" value="ENOYL_COA_HYDRATASE"/>
    <property type="match status" value="1"/>
</dbReference>
<name>A0AAU9VX31_9CNID</name>
<keyword evidence="3" id="KW-1185">Reference proteome</keyword>
<comment type="similarity">
    <text evidence="1">Belongs to the enoyl-CoA hydratase/isomerase family.</text>
</comment>
<dbReference type="PANTHER" id="PTHR43388">
    <property type="entry name" value="HYDROGENASE MATURATION FACTOR HOXX"/>
    <property type="match status" value="1"/>
</dbReference>
<evidence type="ECO:0000313" key="3">
    <source>
        <dbReference type="Proteomes" id="UP001159428"/>
    </source>
</evidence>
<protein>
    <submittedName>
        <fullName evidence="2">Uncharacterized protein</fullName>
    </submittedName>
</protein>
<evidence type="ECO:0000256" key="1">
    <source>
        <dbReference type="RuleBase" id="RU003707"/>
    </source>
</evidence>
<dbReference type="PANTHER" id="PTHR43388:SF1">
    <property type="entry name" value="HYDROGENASE MATURATION FACTOR HOXX"/>
    <property type="match status" value="1"/>
</dbReference>
<dbReference type="GO" id="GO:0003824">
    <property type="term" value="F:catalytic activity"/>
    <property type="evidence" value="ECO:0007669"/>
    <property type="project" value="InterPro"/>
</dbReference>
<dbReference type="AlphaFoldDB" id="A0AAU9VX31"/>
<dbReference type="InterPro" id="IPR029045">
    <property type="entry name" value="ClpP/crotonase-like_dom_sf"/>
</dbReference>
<dbReference type="CDD" id="cd06558">
    <property type="entry name" value="crotonase-like"/>
    <property type="match status" value="1"/>
</dbReference>
<proteinExistence type="inferred from homology"/>
<dbReference type="SUPFAM" id="SSF52096">
    <property type="entry name" value="ClpP/crotonase"/>
    <property type="match status" value="1"/>
</dbReference>
<sequence length="294" mass="33138">MGFTPEEEQAQTSCYDVVKMSSTNRDRPLSIILCGSYPHAAQDIWTSMTSDGVCFVHFEFYNGVMSTIQCQRLVSVLREVENNDFCKVMVLMGGRDVFSNGIHLNVIEAADDPVQESWKNINAINDVVRCIFSSRKITISALRGNAGAGGAMLALASDFAFARDGVVLNPHYKLMRLYGSEYHTYFLPKRVGQEKADELLSSAKPILASDAAEIGFLDGSVGDSVEEFEIWIKEQASYLARTPLQSYIVREKNKKAQRQVMENIEECRSNELSIMARNFQDPEYHQARKNFVYH</sequence>
<evidence type="ECO:0000313" key="2">
    <source>
        <dbReference type="EMBL" id="CAH3038288.1"/>
    </source>
</evidence>
<accession>A0AAU9VX31</accession>
<gene>
    <name evidence="2" type="ORF">PMEA_00021608</name>
</gene>
<dbReference type="InterPro" id="IPR047180">
    <property type="entry name" value="HoxX-like"/>
</dbReference>
<dbReference type="Pfam" id="PF00378">
    <property type="entry name" value="ECH_1"/>
    <property type="match status" value="1"/>
</dbReference>
<comment type="caution">
    <text evidence="2">The sequence shown here is derived from an EMBL/GenBank/DDBJ whole genome shotgun (WGS) entry which is preliminary data.</text>
</comment>
<reference evidence="2 3" key="1">
    <citation type="submission" date="2022-05" db="EMBL/GenBank/DDBJ databases">
        <authorList>
            <consortium name="Genoscope - CEA"/>
            <person name="William W."/>
        </authorList>
    </citation>
    <scope>NUCLEOTIDE SEQUENCE [LARGE SCALE GENOMIC DNA]</scope>
</reference>